<sequence>MESTKSKQRIIFNLKWCKKMGILTLVKRDLYTSTSWYGYRISLFFIINLLVSFLLSMRFSGDFSIGDLILIFWQISSPKQGFNLLAFFHPILILITIGSYIYDDFKNSSFVLVRLQNRKYFWFAKCTWSFISIMALNFLSIIAWCLGSYNKLKFSFVLISQYTKENITSYLQIKITDIELIYTTIILYLLGLICISLIQMYISLFLESIYIFIINIIMLGCAQFTSWIISPSVHIAITKHSIFKNNYLEIEQSIVFFIIIIFFIVIFGIKTLNTKDIL</sequence>
<comment type="caution">
    <text evidence="2">The sequence shown here is derived from an EMBL/GenBank/DDBJ whole genome shotgun (WGS) entry which is preliminary data.</text>
</comment>
<keyword evidence="1" id="KW-0472">Membrane</keyword>
<evidence type="ECO:0000313" key="2">
    <source>
        <dbReference type="EMBL" id="MED4676282.1"/>
    </source>
</evidence>
<keyword evidence="3" id="KW-1185">Reference proteome</keyword>
<feature type="transmembrane region" description="Helical" evidence="1">
    <location>
        <begin position="37"/>
        <end position="60"/>
    </location>
</feature>
<feature type="transmembrane region" description="Helical" evidence="1">
    <location>
        <begin position="180"/>
        <end position="202"/>
    </location>
</feature>
<evidence type="ECO:0000256" key="1">
    <source>
        <dbReference type="SAM" id="Phobius"/>
    </source>
</evidence>
<name>A0ABU6P4P6_9BACI</name>
<accession>A0ABU6P4P6</accession>
<feature type="transmembrane region" description="Helical" evidence="1">
    <location>
        <begin position="122"/>
        <end position="146"/>
    </location>
</feature>
<dbReference type="RefSeq" id="WP_000446289.1">
    <property type="nucleotide sequence ID" value="NZ_JARTIK010000001.1"/>
</dbReference>
<dbReference type="Proteomes" id="UP001336122">
    <property type="component" value="Unassembled WGS sequence"/>
</dbReference>
<gene>
    <name evidence="2" type="ORF">P9485_00185</name>
</gene>
<keyword evidence="1" id="KW-1133">Transmembrane helix</keyword>
<organism evidence="2 3">
    <name type="scientific">Bacillus nitratireducens</name>
    <dbReference type="NCBI Taxonomy" id="2026193"/>
    <lineage>
        <taxon>Bacteria</taxon>
        <taxon>Bacillati</taxon>
        <taxon>Bacillota</taxon>
        <taxon>Bacilli</taxon>
        <taxon>Bacillales</taxon>
        <taxon>Bacillaceae</taxon>
        <taxon>Bacillus</taxon>
        <taxon>Bacillus cereus group</taxon>
    </lineage>
</organism>
<feature type="transmembrane region" description="Helical" evidence="1">
    <location>
        <begin position="208"/>
        <end position="229"/>
    </location>
</feature>
<feature type="transmembrane region" description="Helical" evidence="1">
    <location>
        <begin position="81"/>
        <end position="102"/>
    </location>
</feature>
<protein>
    <recommendedName>
        <fullName evidence="4">ABC-2 family transporter protein</fullName>
    </recommendedName>
</protein>
<keyword evidence="1" id="KW-0812">Transmembrane</keyword>
<evidence type="ECO:0008006" key="4">
    <source>
        <dbReference type="Google" id="ProtNLM"/>
    </source>
</evidence>
<reference evidence="2 3" key="1">
    <citation type="submission" date="2023-03" db="EMBL/GenBank/DDBJ databases">
        <title>Bacillus Genome Sequencing.</title>
        <authorList>
            <person name="Dunlap C."/>
        </authorList>
    </citation>
    <scope>NUCLEOTIDE SEQUENCE [LARGE SCALE GENOMIC DNA]</scope>
    <source>
        <strain evidence="2 3">NRS-319</strain>
    </source>
</reference>
<proteinExistence type="predicted"/>
<dbReference type="EMBL" id="JARTIK010000001">
    <property type="protein sequence ID" value="MED4676282.1"/>
    <property type="molecule type" value="Genomic_DNA"/>
</dbReference>
<evidence type="ECO:0000313" key="3">
    <source>
        <dbReference type="Proteomes" id="UP001336122"/>
    </source>
</evidence>
<feature type="transmembrane region" description="Helical" evidence="1">
    <location>
        <begin position="250"/>
        <end position="269"/>
    </location>
</feature>